<protein>
    <submittedName>
        <fullName evidence="2">Uncharacterized protein</fullName>
    </submittedName>
</protein>
<keyword evidence="3" id="KW-1185">Reference proteome</keyword>
<dbReference type="AlphaFoldDB" id="A0A286RDB6"/>
<evidence type="ECO:0000313" key="3">
    <source>
        <dbReference type="Proteomes" id="UP000215086"/>
    </source>
</evidence>
<dbReference type="Proteomes" id="UP000215086">
    <property type="component" value="Chromosome"/>
</dbReference>
<organism evidence="2 3">
    <name type="scientific">Thermogutta terrifontis</name>
    <dbReference type="NCBI Taxonomy" id="1331910"/>
    <lineage>
        <taxon>Bacteria</taxon>
        <taxon>Pseudomonadati</taxon>
        <taxon>Planctomycetota</taxon>
        <taxon>Planctomycetia</taxon>
        <taxon>Pirellulales</taxon>
        <taxon>Thermoguttaceae</taxon>
        <taxon>Thermogutta</taxon>
    </lineage>
</organism>
<accession>A0A286RDB6</accession>
<dbReference type="EMBL" id="CP018477">
    <property type="protein sequence ID" value="ASV73954.1"/>
    <property type="molecule type" value="Genomic_DNA"/>
</dbReference>
<dbReference type="KEGG" id="ttf:THTE_1352"/>
<gene>
    <name evidence="2" type="ORF">THTE_1352</name>
</gene>
<feature type="region of interest" description="Disordered" evidence="1">
    <location>
        <begin position="1"/>
        <end position="53"/>
    </location>
</feature>
<reference evidence="2 3" key="1">
    <citation type="journal article" name="Front. Microbiol.">
        <title>Sugar Metabolism of the First Thermophilic Planctomycete Thermogutta terrifontis: Comparative Genomic and Transcriptomic Approaches.</title>
        <authorList>
            <person name="Elcheninov A.G."/>
            <person name="Menzel P."/>
            <person name="Gudbergsdottir S.R."/>
            <person name="Slesarev A.I."/>
            <person name="Kadnikov V.V."/>
            <person name="Krogh A."/>
            <person name="Bonch-Osmolovskaya E.A."/>
            <person name="Peng X."/>
            <person name="Kublanov I.V."/>
        </authorList>
    </citation>
    <scope>NUCLEOTIDE SEQUENCE [LARGE SCALE GENOMIC DNA]</scope>
    <source>
        <strain evidence="2 3">R1</strain>
    </source>
</reference>
<evidence type="ECO:0000313" key="2">
    <source>
        <dbReference type="EMBL" id="ASV73954.1"/>
    </source>
</evidence>
<proteinExistence type="predicted"/>
<evidence type="ECO:0000256" key="1">
    <source>
        <dbReference type="SAM" id="MobiDB-lite"/>
    </source>
</evidence>
<name>A0A286RDB6_9BACT</name>
<sequence>MFLAADPIPSSSTASPRPMPPYRFQYGTQGKPDPTLTDCPHPKWQFSKDAMSL</sequence>